<accession>A0A9J6DLP6</accession>
<sequence>MANAEPGAGIPVTSLYSCHRTRSTRLQATTEALFEQLDNGNLSDVDREFDESDDESVLPCAPDEDAVESDTESSDDESALNTSGAGIPVTSLYSCHRTRSTRLQATTEALFEQLDNGNLSDVDREFDESDDESVLPCAPDEDPVESDTESSDDESALNTSGGWRRKLFKAPDFF</sequence>
<keyword evidence="3" id="KW-1185">Reference proteome</keyword>
<dbReference type="EMBL" id="JABSTU010000008">
    <property type="protein sequence ID" value="KAH8022832.1"/>
    <property type="molecule type" value="Genomic_DNA"/>
</dbReference>
<proteinExistence type="predicted"/>
<reference evidence="2" key="1">
    <citation type="journal article" date="2020" name="Cell">
        <title>Large-Scale Comparative Analyses of Tick Genomes Elucidate Their Genetic Diversity and Vector Capacities.</title>
        <authorList>
            <consortium name="Tick Genome and Microbiome Consortium (TIGMIC)"/>
            <person name="Jia N."/>
            <person name="Wang J."/>
            <person name="Shi W."/>
            <person name="Du L."/>
            <person name="Sun Y."/>
            <person name="Zhan W."/>
            <person name="Jiang J.F."/>
            <person name="Wang Q."/>
            <person name="Zhang B."/>
            <person name="Ji P."/>
            <person name="Bell-Sakyi L."/>
            <person name="Cui X.M."/>
            <person name="Yuan T.T."/>
            <person name="Jiang B.G."/>
            <person name="Yang W.F."/>
            <person name="Lam T.T."/>
            <person name="Chang Q.C."/>
            <person name="Ding S.J."/>
            <person name="Wang X.J."/>
            <person name="Zhu J.G."/>
            <person name="Ruan X.D."/>
            <person name="Zhao L."/>
            <person name="Wei J.T."/>
            <person name="Ye R.Z."/>
            <person name="Que T.C."/>
            <person name="Du C.H."/>
            <person name="Zhou Y.H."/>
            <person name="Cheng J.X."/>
            <person name="Dai P.F."/>
            <person name="Guo W.B."/>
            <person name="Han X.H."/>
            <person name="Huang E.J."/>
            <person name="Li L.F."/>
            <person name="Wei W."/>
            <person name="Gao Y.C."/>
            <person name="Liu J.Z."/>
            <person name="Shao H.Z."/>
            <person name="Wang X."/>
            <person name="Wang C.C."/>
            <person name="Yang T.C."/>
            <person name="Huo Q.B."/>
            <person name="Li W."/>
            <person name="Chen H.Y."/>
            <person name="Chen S.E."/>
            <person name="Zhou L.G."/>
            <person name="Ni X.B."/>
            <person name="Tian J.H."/>
            <person name="Sheng Y."/>
            <person name="Liu T."/>
            <person name="Pan Y.S."/>
            <person name="Xia L.Y."/>
            <person name="Li J."/>
            <person name="Zhao F."/>
            <person name="Cao W.C."/>
        </authorList>
    </citation>
    <scope>NUCLEOTIDE SEQUENCE</scope>
    <source>
        <strain evidence="2">Rmic-2018</strain>
    </source>
</reference>
<reference evidence="2" key="2">
    <citation type="submission" date="2021-09" db="EMBL/GenBank/DDBJ databases">
        <authorList>
            <person name="Jia N."/>
            <person name="Wang J."/>
            <person name="Shi W."/>
            <person name="Du L."/>
            <person name="Sun Y."/>
            <person name="Zhan W."/>
            <person name="Jiang J."/>
            <person name="Wang Q."/>
            <person name="Zhang B."/>
            <person name="Ji P."/>
            <person name="Sakyi L.B."/>
            <person name="Cui X."/>
            <person name="Yuan T."/>
            <person name="Jiang B."/>
            <person name="Yang W."/>
            <person name="Lam T.T.-Y."/>
            <person name="Chang Q."/>
            <person name="Ding S."/>
            <person name="Wang X."/>
            <person name="Zhu J."/>
            <person name="Ruan X."/>
            <person name="Zhao L."/>
            <person name="Wei J."/>
            <person name="Que T."/>
            <person name="Du C."/>
            <person name="Cheng J."/>
            <person name="Dai P."/>
            <person name="Han X."/>
            <person name="Huang E."/>
            <person name="Gao Y."/>
            <person name="Liu J."/>
            <person name="Shao H."/>
            <person name="Ye R."/>
            <person name="Li L."/>
            <person name="Wei W."/>
            <person name="Wang X."/>
            <person name="Wang C."/>
            <person name="Huo Q."/>
            <person name="Li W."/>
            <person name="Guo W."/>
            <person name="Chen H."/>
            <person name="Chen S."/>
            <person name="Zhou L."/>
            <person name="Zhou L."/>
            <person name="Ni X."/>
            <person name="Tian J."/>
            <person name="Zhou Y."/>
            <person name="Sheng Y."/>
            <person name="Liu T."/>
            <person name="Pan Y."/>
            <person name="Xia L."/>
            <person name="Li J."/>
            <person name="Zhao F."/>
            <person name="Cao W."/>
        </authorList>
    </citation>
    <scope>NUCLEOTIDE SEQUENCE</scope>
    <source>
        <strain evidence="2">Rmic-2018</strain>
        <tissue evidence="2">Larvae</tissue>
    </source>
</reference>
<dbReference type="AlphaFoldDB" id="A0A9J6DLP6"/>
<dbReference type="Proteomes" id="UP000821866">
    <property type="component" value="Chromosome 6"/>
</dbReference>
<protein>
    <submittedName>
        <fullName evidence="2">Uncharacterized protein</fullName>
    </submittedName>
</protein>
<gene>
    <name evidence="2" type="ORF">HPB51_005992</name>
</gene>
<feature type="region of interest" description="Disordered" evidence="1">
    <location>
        <begin position="116"/>
        <end position="161"/>
    </location>
</feature>
<dbReference type="VEuPathDB" id="VectorBase:LOC119171451"/>
<evidence type="ECO:0000256" key="1">
    <source>
        <dbReference type="SAM" id="MobiDB-lite"/>
    </source>
</evidence>
<evidence type="ECO:0000313" key="2">
    <source>
        <dbReference type="EMBL" id="KAH8022832.1"/>
    </source>
</evidence>
<evidence type="ECO:0000313" key="3">
    <source>
        <dbReference type="Proteomes" id="UP000821866"/>
    </source>
</evidence>
<feature type="region of interest" description="Disordered" evidence="1">
    <location>
        <begin position="38"/>
        <end position="88"/>
    </location>
</feature>
<organism evidence="2 3">
    <name type="scientific">Rhipicephalus microplus</name>
    <name type="common">Cattle tick</name>
    <name type="synonym">Boophilus microplus</name>
    <dbReference type="NCBI Taxonomy" id="6941"/>
    <lineage>
        <taxon>Eukaryota</taxon>
        <taxon>Metazoa</taxon>
        <taxon>Ecdysozoa</taxon>
        <taxon>Arthropoda</taxon>
        <taxon>Chelicerata</taxon>
        <taxon>Arachnida</taxon>
        <taxon>Acari</taxon>
        <taxon>Parasitiformes</taxon>
        <taxon>Ixodida</taxon>
        <taxon>Ixodoidea</taxon>
        <taxon>Ixodidae</taxon>
        <taxon>Rhipicephalinae</taxon>
        <taxon>Rhipicephalus</taxon>
        <taxon>Boophilus</taxon>
    </lineage>
</organism>
<comment type="caution">
    <text evidence="2">The sequence shown here is derived from an EMBL/GenBank/DDBJ whole genome shotgun (WGS) entry which is preliminary data.</text>
</comment>
<name>A0A9J6DLP6_RHIMP</name>
<feature type="compositionally biased region" description="Acidic residues" evidence="1">
    <location>
        <begin position="47"/>
        <end position="78"/>
    </location>
</feature>
<feature type="compositionally biased region" description="Acidic residues" evidence="1">
    <location>
        <begin position="124"/>
        <end position="155"/>
    </location>
</feature>